<proteinExistence type="inferred from homology"/>
<dbReference type="PANTHER" id="PTHR11560">
    <property type="entry name" value="39S RIBOSOMAL PROTEIN L10, MITOCHONDRIAL"/>
    <property type="match status" value="1"/>
</dbReference>
<dbReference type="Proteomes" id="UP000886523">
    <property type="component" value="Unassembled WGS sequence"/>
</dbReference>
<protein>
    <recommendedName>
        <fullName evidence="5">Ribosomal protein L10</fullName>
    </recommendedName>
</protein>
<dbReference type="InterPro" id="IPR047865">
    <property type="entry name" value="Ribosomal_uL10_bac_type"/>
</dbReference>
<sequence>MNPGRQLLSTPSRRYATVAPKRPAKRPPIDPNRVFTPRKTQLREEYARILASNALVLLLRHSNLPQSGLDKIRKDLSALTIKKSPSLLSPSPSTLLPPPSAPKFTVIRPGVFTASLASRYDQATVESARCIFGGPFALVTSKTFDPPQLSQIVRLIDRAIPPKPAGTPGPTQKSLSPDDLEDERPKEKAPPSIQLAGAFVEGRFVLVEGIKEIGRLPTLETLHAQIVGLLSAPGSKLAQVLSIASGGDVLRTLQGFEKGLQESQKSQ</sequence>
<dbReference type="Gene3D" id="3.30.70.1730">
    <property type="match status" value="1"/>
</dbReference>
<evidence type="ECO:0000256" key="1">
    <source>
        <dbReference type="ARBA" id="ARBA00008889"/>
    </source>
</evidence>
<organism evidence="3 4">
    <name type="scientific">Hydnum rufescens UP504</name>
    <dbReference type="NCBI Taxonomy" id="1448309"/>
    <lineage>
        <taxon>Eukaryota</taxon>
        <taxon>Fungi</taxon>
        <taxon>Dikarya</taxon>
        <taxon>Basidiomycota</taxon>
        <taxon>Agaricomycotina</taxon>
        <taxon>Agaricomycetes</taxon>
        <taxon>Cantharellales</taxon>
        <taxon>Hydnaceae</taxon>
        <taxon>Hydnum</taxon>
    </lineage>
</organism>
<dbReference type="InterPro" id="IPR043141">
    <property type="entry name" value="Ribosomal_uL10-like_sf"/>
</dbReference>
<keyword evidence="4" id="KW-1185">Reference proteome</keyword>
<evidence type="ECO:0008006" key="5">
    <source>
        <dbReference type="Google" id="ProtNLM"/>
    </source>
</evidence>
<dbReference type="OrthoDB" id="360689at2759"/>
<feature type="region of interest" description="Disordered" evidence="2">
    <location>
        <begin position="1"/>
        <end position="34"/>
    </location>
</feature>
<comment type="similarity">
    <text evidence="1">Belongs to the universal ribosomal protein uL10 family.</text>
</comment>
<dbReference type="SUPFAM" id="SSF160369">
    <property type="entry name" value="Ribosomal protein L10-like"/>
    <property type="match status" value="1"/>
</dbReference>
<evidence type="ECO:0000256" key="2">
    <source>
        <dbReference type="SAM" id="MobiDB-lite"/>
    </source>
</evidence>
<comment type="caution">
    <text evidence="3">The sequence shown here is derived from an EMBL/GenBank/DDBJ whole genome shotgun (WGS) entry which is preliminary data.</text>
</comment>
<gene>
    <name evidence="3" type="ORF">BS47DRAFT_1312831</name>
</gene>
<evidence type="ECO:0000313" key="4">
    <source>
        <dbReference type="Proteomes" id="UP000886523"/>
    </source>
</evidence>
<dbReference type="AlphaFoldDB" id="A0A9P6E1S3"/>
<dbReference type="EMBL" id="MU128920">
    <property type="protein sequence ID" value="KAF9519010.1"/>
    <property type="molecule type" value="Genomic_DNA"/>
</dbReference>
<name>A0A9P6E1S3_9AGAM</name>
<evidence type="ECO:0000313" key="3">
    <source>
        <dbReference type="EMBL" id="KAF9519010.1"/>
    </source>
</evidence>
<accession>A0A9P6E1S3</accession>
<reference evidence="3" key="1">
    <citation type="journal article" date="2020" name="Nat. Commun.">
        <title>Large-scale genome sequencing of mycorrhizal fungi provides insights into the early evolution of symbiotic traits.</title>
        <authorList>
            <person name="Miyauchi S."/>
            <person name="Kiss E."/>
            <person name="Kuo A."/>
            <person name="Drula E."/>
            <person name="Kohler A."/>
            <person name="Sanchez-Garcia M."/>
            <person name="Morin E."/>
            <person name="Andreopoulos B."/>
            <person name="Barry K.W."/>
            <person name="Bonito G."/>
            <person name="Buee M."/>
            <person name="Carver A."/>
            <person name="Chen C."/>
            <person name="Cichocki N."/>
            <person name="Clum A."/>
            <person name="Culley D."/>
            <person name="Crous P.W."/>
            <person name="Fauchery L."/>
            <person name="Girlanda M."/>
            <person name="Hayes R.D."/>
            <person name="Keri Z."/>
            <person name="LaButti K."/>
            <person name="Lipzen A."/>
            <person name="Lombard V."/>
            <person name="Magnuson J."/>
            <person name="Maillard F."/>
            <person name="Murat C."/>
            <person name="Nolan M."/>
            <person name="Ohm R.A."/>
            <person name="Pangilinan J."/>
            <person name="Pereira M.F."/>
            <person name="Perotto S."/>
            <person name="Peter M."/>
            <person name="Pfister S."/>
            <person name="Riley R."/>
            <person name="Sitrit Y."/>
            <person name="Stielow J.B."/>
            <person name="Szollosi G."/>
            <person name="Zifcakova L."/>
            <person name="Stursova M."/>
            <person name="Spatafora J.W."/>
            <person name="Tedersoo L."/>
            <person name="Vaario L.M."/>
            <person name="Yamada A."/>
            <person name="Yan M."/>
            <person name="Wang P."/>
            <person name="Xu J."/>
            <person name="Bruns T."/>
            <person name="Baldrian P."/>
            <person name="Vilgalys R."/>
            <person name="Dunand C."/>
            <person name="Henrissat B."/>
            <person name="Grigoriev I.V."/>
            <person name="Hibbett D."/>
            <person name="Nagy L.G."/>
            <person name="Martin F.M."/>
        </authorList>
    </citation>
    <scope>NUCLEOTIDE SEQUENCE</scope>
    <source>
        <strain evidence="3">UP504</strain>
    </source>
</reference>
<feature type="region of interest" description="Disordered" evidence="2">
    <location>
        <begin position="160"/>
        <end position="192"/>
    </location>
</feature>